<dbReference type="AlphaFoldDB" id="Q1G7I7"/>
<proteinExistence type="evidence at transcript level"/>
<sequence>MYHSRTETVSRRDEQRHHRIRQRTATYCMCVCRRACLVFDTPTFFFVSVYSHSVTCLRVLLVCVCVCVSVSLCQPLPPLFYCIFFTHTHTHTERKQLARFSSCNVARSLATCSLLLFCCFRVGCLRVCVCATTESIYMHTIVSFTVLVFMSLKPDGGKGVHTPLGAWHRRVSRTHPPCQCQNRLWRWQAQVPGMCGGVTAM</sequence>
<accession>Q1G7I7</accession>
<protein>
    <submittedName>
        <fullName evidence="1">Excreted/secreted protein 22s</fullName>
    </submittedName>
</protein>
<evidence type="ECO:0000313" key="1">
    <source>
        <dbReference type="EMBL" id="AAY89229.1"/>
    </source>
</evidence>
<dbReference type="EMBL" id="DQ026506">
    <property type="protein sequence ID" value="AAY89229.1"/>
    <property type="molecule type" value="mRNA"/>
</dbReference>
<name>Q1G7I7_LEIMA</name>
<organism evidence="1">
    <name type="scientific">Leishmania major</name>
    <dbReference type="NCBI Taxonomy" id="5664"/>
    <lineage>
        <taxon>Eukaryota</taxon>
        <taxon>Discoba</taxon>
        <taxon>Euglenozoa</taxon>
        <taxon>Kinetoplastea</taxon>
        <taxon>Metakinetoplastina</taxon>
        <taxon>Trypanosomatida</taxon>
        <taxon>Trypanosomatidae</taxon>
        <taxon>Leishmaniinae</taxon>
        <taxon>Leishmania</taxon>
    </lineage>
</organism>
<reference evidence="1" key="1">
    <citation type="journal article" date="2006" name="Parasitology">
        <title>Approaches for the identification of potential excreted/secreted proteins of Leishmania major parasites.</title>
        <authorList>
            <person name="Chenik M."/>
            <person name="Lakhal S."/>
            <person name="Ben Khalef N."/>
            <person name="Zribi L."/>
            <person name="Louzir H."/>
            <person name="Dellagi K."/>
        </authorList>
    </citation>
    <scope>NUCLEOTIDE SEQUENCE</scope>
</reference>